<protein>
    <recommendedName>
        <fullName evidence="3">C2H2-type domain-containing protein</fullName>
    </recommendedName>
</protein>
<reference evidence="1 2" key="1">
    <citation type="journal article" date="2021" name="Int. J. Syst. Evol. Microbiol.">
        <title>Reticulibacter mediterranei gen. nov., sp. nov., within the new family Reticulibacteraceae fam. nov., and Ktedonospora formicarum gen. nov., sp. nov., Ktedonobacter robiniae sp. nov., Dictyobacter formicarum sp. nov. and Dictyobacter arantiisoli sp. nov., belonging to the class Ktedonobacteria.</title>
        <authorList>
            <person name="Yabe S."/>
            <person name="Zheng Y."/>
            <person name="Wang C.M."/>
            <person name="Sakai Y."/>
            <person name="Abe K."/>
            <person name="Yokota A."/>
            <person name="Donadio S."/>
            <person name="Cavaletti L."/>
            <person name="Monciardini P."/>
        </authorList>
    </citation>
    <scope>NUCLEOTIDE SEQUENCE [LARGE SCALE GENOMIC DNA]</scope>
    <source>
        <strain evidence="1 2">SOSP1-9</strain>
    </source>
</reference>
<dbReference type="Proteomes" id="UP000635565">
    <property type="component" value="Unassembled WGS sequence"/>
</dbReference>
<evidence type="ECO:0000313" key="1">
    <source>
        <dbReference type="EMBL" id="GHO85277.1"/>
    </source>
</evidence>
<organism evidence="1 2">
    <name type="scientific">Dictyobacter formicarum</name>
    <dbReference type="NCBI Taxonomy" id="2778368"/>
    <lineage>
        <taxon>Bacteria</taxon>
        <taxon>Bacillati</taxon>
        <taxon>Chloroflexota</taxon>
        <taxon>Ktedonobacteria</taxon>
        <taxon>Ktedonobacterales</taxon>
        <taxon>Dictyobacteraceae</taxon>
        <taxon>Dictyobacter</taxon>
    </lineage>
</organism>
<name>A0ABQ3VGI4_9CHLR</name>
<sequence length="55" mass="6355">MTANQWLQLVELLSAIGFWALIIRKILNPYSCQCGASFWSFNRYKVHVLMKHGVA</sequence>
<gene>
    <name evidence="1" type="ORF">KSZ_32830</name>
</gene>
<evidence type="ECO:0000313" key="2">
    <source>
        <dbReference type="Proteomes" id="UP000635565"/>
    </source>
</evidence>
<evidence type="ECO:0008006" key="3">
    <source>
        <dbReference type="Google" id="ProtNLM"/>
    </source>
</evidence>
<accession>A0ABQ3VGI4</accession>
<comment type="caution">
    <text evidence="1">The sequence shown here is derived from an EMBL/GenBank/DDBJ whole genome shotgun (WGS) entry which is preliminary data.</text>
</comment>
<dbReference type="EMBL" id="BNJJ01000008">
    <property type="protein sequence ID" value="GHO85277.1"/>
    <property type="molecule type" value="Genomic_DNA"/>
</dbReference>
<proteinExistence type="predicted"/>
<keyword evidence="2" id="KW-1185">Reference proteome</keyword>